<dbReference type="AlphaFoldDB" id="A0A4V2WS76"/>
<dbReference type="EMBL" id="SMMX01000021">
    <property type="protein sequence ID" value="TDA20450.1"/>
    <property type="molecule type" value="Genomic_DNA"/>
</dbReference>
<reference evidence="1 2" key="1">
    <citation type="journal article" date="2016" name="Nat. Microbiol.">
        <title>The Mouse Intestinal Bacterial Collection (miBC) provides host-specific insight into cultured diversity and functional potential of the gut microbiota.</title>
        <authorList>
            <person name="Lagkouvardos I."/>
            <person name="Pukall R."/>
            <person name="Abt B."/>
            <person name="Foesel B.U."/>
            <person name="Meier-Kolthoff J.P."/>
            <person name="Kumar N."/>
            <person name="Bresciani A."/>
            <person name="Martinez I."/>
            <person name="Just S."/>
            <person name="Ziegler C."/>
            <person name="Brugiroux S."/>
            <person name="Garzetti D."/>
            <person name="Wenning M."/>
            <person name="Bui T.P."/>
            <person name="Wang J."/>
            <person name="Hugenholtz F."/>
            <person name="Plugge C.M."/>
            <person name="Peterson D.A."/>
            <person name="Hornef M.W."/>
            <person name="Baines J.F."/>
            <person name="Smidt H."/>
            <person name="Walter J."/>
            <person name="Kristiansen K."/>
            <person name="Nielsen H.B."/>
            <person name="Haller D."/>
            <person name="Overmann J."/>
            <person name="Stecher B."/>
            <person name="Clavel T."/>
        </authorList>
    </citation>
    <scope>NUCLEOTIDE SEQUENCE [LARGE SCALE GENOMIC DNA]</scope>
    <source>
        <strain evidence="1 2">DSM 28560</strain>
    </source>
</reference>
<evidence type="ECO:0000313" key="2">
    <source>
        <dbReference type="Proteomes" id="UP000295710"/>
    </source>
</evidence>
<dbReference type="Proteomes" id="UP000295710">
    <property type="component" value="Unassembled WGS sequence"/>
</dbReference>
<sequence>MNRQRRTRTVCRMDKEDRLRALSARRPDAAAARQFVHKAYESYTVEGYMKSKGMIDIGQQPSE</sequence>
<dbReference type="RefSeq" id="WP_132280652.1">
    <property type="nucleotide sequence ID" value="NZ_JAOBST010000051.1"/>
</dbReference>
<comment type="caution">
    <text evidence="1">The sequence shown here is derived from an EMBL/GenBank/DDBJ whole genome shotgun (WGS) entry which is preliminary data.</text>
</comment>
<gene>
    <name evidence="1" type="ORF">E1963_17130</name>
</gene>
<keyword evidence="2" id="KW-1185">Reference proteome</keyword>
<name>A0A4V2WS76_9FIRM</name>
<protein>
    <submittedName>
        <fullName evidence="1">Uncharacterized protein</fullName>
    </submittedName>
</protein>
<organism evidence="1 2">
    <name type="scientific">Extibacter muris</name>
    <dbReference type="NCBI Taxonomy" id="1796622"/>
    <lineage>
        <taxon>Bacteria</taxon>
        <taxon>Bacillati</taxon>
        <taxon>Bacillota</taxon>
        <taxon>Clostridia</taxon>
        <taxon>Lachnospirales</taxon>
        <taxon>Lachnospiraceae</taxon>
        <taxon>Extibacter</taxon>
    </lineage>
</organism>
<proteinExistence type="predicted"/>
<accession>A0A4V2WS76</accession>
<evidence type="ECO:0000313" key="1">
    <source>
        <dbReference type="EMBL" id="TDA20450.1"/>
    </source>
</evidence>